<feature type="domain" description="BTB" evidence="7">
    <location>
        <begin position="36"/>
        <end position="103"/>
    </location>
</feature>
<dbReference type="PANTHER" id="PTHR46105">
    <property type="entry name" value="AGAP004733-PA"/>
    <property type="match status" value="1"/>
</dbReference>
<dbReference type="SMART" id="SM00355">
    <property type="entry name" value="ZnF_C2H2"/>
    <property type="match status" value="4"/>
</dbReference>
<dbReference type="SUPFAM" id="SSF57667">
    <property type="entry name" value="beta-beta-alpha zinc fingers"/>
    <property type="match status" value="2"/>
</dbReference>
<evidence type="ECO:0000256" key="5">
    <source>
        <dbReference type="ARBA" id="ARBA00022833"/>
    </source>
</evidence>
<dbReference type="PROSITE" id="PS50097">
    <property type="entry name" value="BTB"/>
    <property type="match status" value="1"/>
</dbReference>
<feature type="domain" description="C2H2-type" evidence="8">
    <location>
        <begin position="349"/>
        <end position="376"/>
    </location>
</feature>
<dbReference type="OrthoDB" id="8922241at2759"/>
<evidence type="ECO:0000313" key="9">
    <source>
        <dbReference type="Ensembl" id="ENSCMIP00000045472.1"/>
    </source>
</evidence>
<keyword evidence="5" id="KW-0862">Zinc</keyword>
<dbReference type="KEGG" id="cmk:103183531"/>
<dbReference type="Ensembl" id="ENSCMIT00000046124.1">
    <property type="protein sequence ID" value="ENSCMIP00000045472.1"/>
    <property type="gene ID" value="ENSCMIG00000018762.1"/>
</dbReference>
<gene>
    <name evidence="9" type="primary">LOC103183531</name>
</gene>
<reference evidence="9" key="4">
    <citation type="submission" date="2025-08" db="UniProtKB">
        <authorList>
            <consortium name="Ensembl"/>
        </authorList>
    </citation>
    <scope>IDENTIFICATION</scope>
</reference>
<dbReference type="InterPro" id="IPR050457">
    <property type="entry name" value="ZnFinger_BTB_dom_contain"/>
</dbReference>
<dbReference type="GO" id="GO:0000981">
    <property type="term" value="F:DNA-binding transcription factor activity, RNA polymerase II-specific"/>
    <property type="evidence" value="ECO:0007669"/>
    <property type="project" value="TreeGrafter"/>
</dbReference>
<dbReference type="FunCoup" id="A0A4W3JRV2">
    <property type="interactions" value="87"/>
</dbReference>
<keyword evidence="10" id="KW-1185">Reference proteome</keyword>
<dbReference type="Gene3D" id="3.30.160.60">
    <property type="entry name" value="Classic Zinc Finger"/>
    <property type="match status" value="4"/>
</dbReference>
<evidence type="ECO:0000256" key="6">
    <source>
        <dbReference type="PROSITE-ProRule" id="PRU00042"/>
    </source>
</evidence>
<dbReference type="PANTHER" id="PTHR46105:SF6">
    <property type="entry name" value="ZINC FINGER AND BTB DOMAIN-CONTAINING PROTEIN 7A"/>
    <property type="match status" value="1"/>
</dbReference>
<evidence type="ECO:0000256" key="1">
    <source>
        <dbReference type="ARBA" id="ARBA00006991"/>
    </source>
</evidence>
<dbReference type="Gene3D" id="3.30.710.10">
    <property type="entry name" value="Potassium Channel Kv1.1, Chain A"/>
    <property type="match status" value="1"/>
</dbReference>
<dbReference type="GO" id="GO:0008270">
    <property type="term" value="F:zinc ion binding"/>
    <property type="evidence" value="ECO:0007669"/>
    <property type="project" value="UniProtKB-KW"/>
</dbReference>
<protein>
    <submittedName>
        <fullName evidence="9">Zinc finger and BTB domain containing 7A</fullName>
    </submittedName>
</protein>
<dbReference type="GeneID" id="103183531"/>
<dbReference type="InterPro" id="IPR013087">
    <property type="entry name" value="Znf_C2H2_type"/>
</dbReference>
<evidence type="ECO:0000256" key="4">
    <source>
        <dbReference type="ARBA" id="ARBA00022771"/>
    </source>
</evidence>
<keyword evidence="3" id="KW-0677">Repeat</keyword>
<feature type="domain" description="C2H2-type" evidence="8">
    <location>
        <begin position="377"/>
        <end position="404"/>
    </location>
</feature>
<evidence type="ECO:0000256" key="2">
    <source>
        <dbReference type="ARBA" id="ARBA00022723"/>
    </source>
</evidence>
<feature type="domain" description="C2H2-type" evidence="8">
    <location>
        <begin position="433"/>
        <end position="468"/>
    </location>
</feature>
<dbReference type="RefSeq" id="XP_042198615.1">
    <property type="nucleotide sequence ID" value="XM_042342681.1"/>
</dbReference>
<reference evidence="9" key="5">
    <citation type="submission" date="2025-09" db="UniProtKB">
        <authorList>
            <consortium name="Ensembl"/>
        </authorList>
    </citation>
    <scope>IDENTIFICATION</scope>
</reference>
<dbReference type="OMA" id="MRRCQDQ"/>
<accession>A0A4W3JRV2</accession>
<evidence type="ECO:0000259" key="8">
    <source>
        <dbReference type="PROSITE" id="PS50157"/>
    </source>
</evidence>
<dbReference type="GO" id="GO:0000978">
    <property type="term" value="F:RNA polymerase II cis-regulatory region sequence-specific DNA binding"/>
    <property type="evidence" value="ECO:0007669"/>
    <property type="project" value="TreeGrafter"/>
</dbReference>
<dbReference type="InterPro" id="IPR000210">
    <property type="entry name" value="BTB/POZ_dom"/>
</dbReference>
<proteinExistence type="inferred from homology"/>
<dbReference type="RefSeq" id="XP_042198614.1">
    <property type="nucleotide sequence ID" value="XM_042342680.1"/>
</dbReference>
<dbReference type="InterPro" id="IPR036236">
    <property type="entry name" value="Znf_C2H2_sf"/>
</dbReference>
<keyword evidence="2" id="KW-0479">Metal-binding</keyword>
<dbReference type="AlphaFoldDB" id="A0A4W3JRV2"/>
<dbReference type="Pfam" id="PF00096">
    <property type="entry name" value="zf-C2H2"/>
    <property type="match status" value="3"/>
</dbReference>
<dbReference type="Pfam" id="PF00651">
    <property type="entry name" value="BTB"/>
    <property type="match status" value="1"/>
</dbReference>
<sequence length="547" mass="61747">MKMADGVDGLIGIPFPDHSSDLLGSLNEQRNFGYLCDAIIIVDGQEFRTHRSVLAASSQYFKKLFTSGAFVDQQNIYEIDFVTAEALSALLEFAYTATLTISTSNVNEILNAARLLEIQCVSEVCHDLLASNALSSKELADYVDQIDPKNLHRAKEYLEYFQSSPANGHMVGQWTELELEEIQRLHYKNGVSESLAQKEEGMVYPDTMLNDQPKENSGSTRDKPVYWLEREPVMDPSCSPSQNGDYSGFQDEEGLLDHPELLDHQELGMHSHFTPSDIKQEMNLEEDEALSSRAFLEQIINSVDASHGKVKDENDLESYFSFFSPSHEGEVYPSWSKKSEKKVRAKAFQKCPICGKVIQGAGKLPRHIRTHTGEKPYECNICAVRFTRQDKLKVHMRKHTGEKPYTCLECGAAFAHNYDLKNHMRVHTGLRPYQCDSCFKTFVRSDHLHRHLKKDGCNGTPSTRGRKPRVRDIAMSVSGTSSDPGCREADTEGAIDASMELEDNGNPKHFEDPSQEDCFKILENDEPERLNVDEDLINVSKQELCKS</sequence>
<dbReference type="FunFam" id="3.30.160.60:FF:001442">
    <property type="entry name" value="zinc finger protein 696"/>
    <property type="match status" value="1"/>
</dbReference>
<dbReference type="FunFam" id="3.30.160.60:FF:001448">
    <property type="entry name" value="Zinc finger and BTB domain containing 7a"/>
    <property type="match status" value="1"/>
</dbReference>
<reference evidence="10" key="2">
    <citation type="journal article" date="2007" name="PLoS Biol.">
        <title>Survey sequencing and comparative analysis of the elephant shark (Callorhinchus milii) genome.</title>
        <authorList>
            <person name="Venkatesh B."/>
            <person name="Kirkness E.F."/>
            <person name="Loh Y.H."/>
            <person name="Halpern A.L."/>
            <person name="Lee A.P."/>
            <person name="Johnson J."/>
            <person name="Dandona N."/>
            <person name="Viswanathan L.D."/>
            <person name="Tay A."/>
            <person name="Venter J.C."/>
            <person name="Strausberg R.L."/>
            <person name="Brenner S."/>
        </authorList>
    </citation>
    <scope>NUCLEOTIDE SEQUENCE [LARGE SCALE GENOMIC DNA]</scope>
</reference>
<dbReference type="SUPFAM" id="SSF54695">
    <property type="entry name" value="POZ domain"/>
    <property type="match status" value="1"/>
</dbReference>
<name>A0A4W3JRV2_CALMI</name>
<dbReference type="Proteomes" id="UP000314986">
    <property type="component" value="Unassembled WGS sequence"/>
</dbReference>
<dbReference type="PROSITE" id="PS00028">
    <property type="entry name" value="ZINC_FINGER_C2H2_1"/>
    <property type="match status" value="3"/>
</dbReference>
<dbReference type="InterPro" id="IPR011333">
    <property type="entry name" value="SKP1/BTB/POZ_sf"/>
</dbReference>
<feature type="domain" description="C2H2-type" evidence="8">
    <location>
        <begin position="405"/>
        <end position="432"/>
    </location>
</feature>
<dbReference type="GeneTree" id="ENSGT00940000162053"/>
<reference evidence="10" key="1">
    <citation type="journal article" date="2006" name="Science">
        <title>Ancient noncoding elements conserved in the human genome.</title>
        <authorList>
            <person name="Venkatesh B."/>
            <person name="Kirkness E.F."/>
            <person name="Loh Y.H."/>
            <person name="Halpern A.L."/>
            <person name="Lee A.P."/>
            <person name="Johnson J."/>
            <person name="Dandona N."/>
            <person name="Viswanathan L.D."/>
            <person name="Tay A."/>
            <person name="Venter J.C."/>
            <person name="Strausberg R.L."/>
            <person name="Brenner S."/>
        </authorList>
    </citation>
    <scope>NUCLEOTIDE SEQUENCE [LARGE SCALE GENOMIC DNA]</scope>
</reference>
<evidence type="ECO:0000259" key="7">
    <source>
        <dbReference type="PROSITE" id="PS50097"/>
    </source>
</evidence>
<dbReference type="FunFam" id="3.30.160.60:FF:003388">
    <property type="entry name" value="Zinc finger and BTB domain-containing protein 7A"/>
    <property type="match status" value="1"/>
</dbReference>
<dbReference type="RefSeq" id="XP_007899272.1">
    <property type="nucleotide sequence ID" value="XM_007901081.2"/>
</dbReference>
<reference evidence="10" key="3">
    <citation type="journal article" date="2014" name="Nature">
        <title>Elephant shark genome provides unique insights into gnathostome evolution.</title>
        <authorList>
            <consortium name="International Elephant Shark Genome Sequencing Consortium"/>
            <person name="Venkatesh B."/>
            <person name="Lee A.P."/>
            <person name="Ravi V."/>
            <person name="Maurya A.K."/>
            <person name="Lian M.M."/>
            <person name="Swann J.B."/>
            <person name="Ohta Y."/>
            <person name="Flajnik M.F."/>
            <person name="Sutoh Y."/>
            <person name="Kasahara M."/>
            <person name="Hoon S."/>
            <person name="Gangu V."/>
            <person name="Roy S.W."/>
            <person name="Irimia M."/>
            <person name="Korzh V."/>
            <person name="Kondrychyn I."/>
            <person name="Lim Z.W."/>
            <person name="Tay B.H."/>
            <person name="Tohari S."/>
            <person name="Kong K.W."/>
            <person name="Ho S."/>
            <person name="Lorente-Galdos B."/>
            <person name="Quilez J."/>
            <person name="Marques-Bonet T."/>
            <person name="Raney B.J."/>
            <person name="Ingham P.W."/>
            <person name="Tay A."/>
            <person name="Hillier L.W."/>
            <person name="Minx P."/>
            <person name="Boehm T."/>
            <person name="Wilson R.K."/>
            <person name="Brenner S."/>
            <person name="Warren W.C."/>
        </authorList>
    </citation>
    <scope>NUCLEOTIDE SEQUENCE [LARGE SCALE GENOMIC DNA]</scope>
</reference>
<organism evidence="9 10">
    <name type="scientific">Callorhinchus milii</name>
    <name type="common">Ghost shark</name>
    <dbReference type="NCBI Taxonomy" id="7868"/>
    <lineage>
        <taxon>Eukaryota</taxon>
        <taxon>Metazoa</taxon>
        <taxon>Chordata</taxon>
        <taxon>Craniata</taxon>
        <taxon>Vertebrata</taxon>
        <taxon>Chondrichthyes</taxon>
        <taxon>Holocephali</taxon>
        <taxon>Chimaeriformes</taxon>
        <taxon>Callorhinchidae</taxon>
        <taxon>Callorhinchus</taxon>
    </lineage>
</organism>
<dbReference type="PROSITE" id="PS50157">
    <property type="entry name" value="ZINC_FINGER_C2H2_2"/>
    <property type="match status" value="4"/>
</dbReference>
<dbReference type="FunFam" id="3.30.160.60:FF:000115">
    <property type="entry name" value="Zinc finger and BTB domain containing 7C"/>
    <property type="match status" value="1"/>
</dbReference>
<dbReference type="SMART" id="SM00225">
    <property type="entry name" value="BTB"/>
    <property type="match status" value="1"/>
</dbReference>
<evidence type="ECO:0000256" key="3">
    <source>
        <dbReference type="ARBA" id="ARBA00022737"/>
    </source>
</evidence>
<evidence type="ECO:0000313" key="10">
    <source>
        <dbReference type="Proteomes" id="UP000314986"/>
    </source>
</evidence>
<keyword evidence="4 6" id="KW-0863">Zinc-finger</keyword>
<dbReference type="InParanoid" id="A0A4W3JRV2"/>
<comment type="similarity">
    <text evidence="1">Belongs to the krueppel C2H2-type zinc-finger protein family.</text>
</comment>